<dbReference type="RefSeq" id="WP_213010449.1">
    <property type="nucleotide sequence ID" value="NZ_BOQN01000085.1"/>
</dbReference>
<gene>
    <name evidence="1" type="ORF">Ato02nite_064690</name>
</gene>
<protein>
    <submittedName>
        <fullName evidence="1">Uncharacterized protein</fullName>
    </submittedName>
</protein>
<dbReference type="EMBL" id="BOQN01000085">
    <property type="protein sequence ID" value="GIM94676.1"/>
    <property type="molecule type" value="Genomic_DNA"/>
</dbReference>
<proteinExistence type="predicted"/>
<reference evidence="1 2" key="1">
    <citation type="submission" date="2021-03" db="EMBL/GenBank/DDBJ databases">
        <title>Whole genome shotgun sequence of Actinoplanes toevensis NBRC 105298.</title>
        <authorList>
            <person name="Komaki H."/>
            <person name="Tamura T."/>
        </authorList>
    </citation>
    <scope>NUCLEOTIDE SEQUENCE [LARGE SCALE GENOMIC DNA]</scope>
    <source>
        <strain evidence="1 2">NBRC 105298</strain>
    </source>
</reference>
<organism evidence="1 2">
    <name type="scientific">Paractinoplanes toevensis</name>
    <dbReference type="NCBI Taxonomy" id="571911"/>
    <lineage>
        <taxon>Bacteria</taxon>
        <taxon>Bacillati</taxon>
        <taxon>Actinomycetota</taxon>
        <taxon>Actinomycetes</taxon>
        <taxon>Micromonosporales</taxon>
        <taxon>Micromonosporaceae</taxon>
        <taxon>Paractinoplanes</taxon>
    </lineage>
</organism>
<dbReference type="Proteomes" id="UP000677082">
    <property type="component" value="Unassembled WGS sequence"/>
</dbReference>
<accession>A0A919TIS8</accession>
<sequence>MLSAFSERMASLAVRDHSQPELRAGLIAAQLAFVLTDDIPELLPAISLLYRASDMIGADPIREFLAVAELAGNPPDSSLARFLQRSPEKKRIERMGFAESLMRWVSDSGMSG</sequence>
<evidence type="ECO:0000313" key="1">
    <source>
        <dbReference type="EMBL" id="GIM94676.1"/>
    </source>
</evidence>
<comment type="caution">
    <text evidence="1">The sequence shown here is derived from an EMBL/GenBank/DDBJ whole genome shotgun (WGS) entry which is preliminary data.</text>
</comment>
<name>A0A919TIS8_9ACTN</name>
<dbReference type="AlphaFoldDB" id="A0A919TIS8"/>
<evidence type="ECO:0000313" key="2">
    <source>
        <dbReference type="Proteomes" id="UP000677082"/>
    </source>
</evidence>
<keyword evidence="2" id="KW-1185">Reference proteome</keyword>